<dbReference type="Proteomes" id="UP000789595">
    <property type="component" value="Unassembled WGS sequence"/>
</dbReference>
<evidence type="ECO:0000313" key="5">
    <source>
        <dbReference type="Proteomes" id="UP000789595"/>
    </source>
</evidence>
<name>A0A8J2S7Z4_9STRA</name>
<comment type="caution">
    <text evidence="4">The sequence shown here is derived from an EMBL/GenBank/DDBJ whole genome shotgun (WGS) entry which is preliminary data.</text>
</comment>
<feature type="domain" description="Tyrosine-protein phosphatase" evidence="2">
    <location>
        <begin position="70"/>
        <end position="220"/>
    </location>
</feature>
<protein>
    <recommendedName>
        <fullName evidence="6">Tyrosine specific protein phosphatases domain-containing protein</fullName>
    </recommendedName>
</protein>
<dbReference type="InterPro" id="IPR020422">
    <property type="entry name" value="TYR_PHOSPHATASE_DUAL_dom"/>
</dbReference>
<dbReference type="GO" id="GO:0005737">
    <property type="term" value="C:cytoplasm"/>
    <property type="evidence" value="ECO:0007669"/>
    <property type="project" value="TreeGrafter"/>
</dbReference>
<dbReference type="PANTHER" id="PTHR46377">
    <property type="entry name" value="DUAL SPECIFICITY PROTEIN PHOSPHATASE 19"/>
    <property type="match status" value="1"/>
</dbReference>
<keyword evidence="5" id="KW-1185">Reference proteome</keyword>
<dbReference type="Gene3D" id="3.90.190.10">
    <property type="entry name" value="Protein tyrosine phosphatase superfamily"/>
    <property type="match status" value="1"/>
</dbReference>
<dbReference type="PROSITE" id="PS50056">
    <property type="entry name" value="TYR_PHOSPHATASE_2"/>
    <property type="match status" value="1"/>
</dbReference>
<sequence length="262" mass="28449">MQITRPRAILLAVSILLLGTFILTRRGAGASSSAQDDELAAARAAVASVDAYVASCKAAKEKYGYSLDGDISVVRPWLAIGGRPDATLLEWRHDNKRRITHVVNALERDEEPEVTEAYGDNILKLNLKDDGDDARFAALVPEVVAFVRRARAADPNAVVYVHCKSGVNRAPSLAMALLISLDRATFVEALAAVRAARPSCRPKYVQAVAVYEERELGRSTAPALRDGVDSAGFCDLYYGLKEDYSGGDAAGERWRSDHHHAK</sequence>
<evidence type="ECO:0008006" key="6">
    <source>
        <dbReference type="Google" id="ProtNLM"/>
    </source>
</evidence>
<dbReference type="CDD" id="cd14498">
    <property type="entry name" value="DSP"/>
    <property type="match status" value="1"/>
</dbReference>
<evidence type="ECO:0000256" key="1">
    <source>
        <dbReference type="SAM" id="SignalP"/>
    </source>
</evidence>
<organism evidence="4 5">
    <name type="scientific">Pelagomonas calceolata</name>
    <dbReference type="NCBI Taxonomy" id="35677"/>
    <lineage>
        <taxon>Eukaryota</taxon>
        <taxon>Sar</taxon>
        <taxon>Stramenopiles</taxon>
        <taxon>Ochrophyta</taxon>
        <taxon>Pelagophyceae</taxon>
        <taxon>Pelagomonadales</taxon>
        <taxon>Pelagomonadaceae</taxon>
        <taxon>Pelagomonas</taxon>
    </lineage>
</organism>
<feature type="chain" id="PRO_5035250594" description="Tyrosine specific protein phosphatases domain-containing protein" evidence="1">
    <location>
        <begin position="25"/>
        <end position="262"/>
    </location>
</feature>
<dbReference type="InterPro" id="IPR000340">
    <property type="entry name" value="Dual-sp_phosphatase_cat-dom"/>
</dbReference>
<dbReference type="InterPro" id="IPR000387">
    <property type="entry name" value="Tyr_Pase_dom"/>
</dbReference>
<dbReference type="PANTHER" id="PTHR46377:SF1">
    <property type="entry name" value="DUAL SPECIFICITY PROTEIN PHOSPHATASE 19"/>
    <property type="match status" value="1"/>
</dbReference>
<keyword evidence="1" id="KW-0732">Signal</keyword>
<evidence type="ECO:0000259" key="3">
    <source>
        <dbReference type="PROSITE" id="PS50056"/>
    </source>
</evidence>
<dbReference type="SMART" id="SM00195">
    <property type="entry name" value="DSPc"/>
    <property type="match status" value="1"/>
</dbReference>
<dbReference type="PROSITE" id="PS50054">
    <property type="entry name" value="TYR_PHOSPHATASE_DUAL"/>
    <property type="match status" value="1"/>
</dbReference>
<evidence type="ECO:0000313" key="4">
    <source>
        <dbReference type="EMBL" id="CAH0365735.1"/>
    </source>
</evidence>
<dbReference type="AlphaFoldDB" id="A0A8J2S7Z4"/>
<dbReference type="GO" id="GO:0008579">
    <property type="term" value="F:JUN kinase phosphatase activity"/>
    <property type="evidence" value="ECO:0007669"/>
    <property type="project" value="TreeGrafter"/>
</dbReference>
<evidence type="ECO:0000259" key="2">
    <source>
        <dbReference type="PROSITE" id="PS50054"/>
    </source>
</evidence>
<dbReference type="EMBL" id="CAKKNE010000001">
    <property type="protein sequence ID" value="CAH0365735.1"/>
    <property type="molecule type" value="Genomic_DNA"/>
</dbReference>
<accession>A0A8J2S7Z4</accession>
<dbReference type="SUPFAM" id="SSF52799">
    <property type="entry name" value="(Phosphotyrosine protein) phosphatases II"/>
    <property type="match status" value="1"/>
</dbReference>
<feature type="signal peptide" evidence="1">
    <location>
        <begin position="1"/>
        <end position="24"/>
    </location>
</feature>
<proteinExistence type="predicted"/>
<gene>
    <name evidence="4" type="ORF">PECAL_1P21880</name>
</gene>
<dbReference type="InterPro" id="IPR029021">
    <property type="entry name" value="Prot-tyrosine_phosphatase-like"/>
</dbReference>
<dbReference type="OrthoDB" id="253091at2759"/>
<reference evidence="4" key="1">
    <citation type="submission" date="2021-11" db="EMBL/GenBank/DDBJ databases">
        <authorList>
            <consortium name="Genoscope - CEA"/>
            <person name="William W."/>
        </authorList>
    </citation>
    <scope>NUCLEOTIDE SEQUENCE</scope>
</reference>
<dbReference type="Pfam" id="PF00782">
    <property type="entry name" value="DSPc"/>
    <property type="match status" value="1"/>
</dbReference>
<feature type="domain" description="Tyrosine specific protein phosphatases" evidence="3">
    <location>
        <begin position="144"/>
        <end position="199"/>
    </location>
</feature>